<feature type="domain" description="Tyrosine specific protein phosphatases" evidence="1">
    <location>
        <begin position="10"/>
        <end position="84"/>
    </location>
</feature>
<accession>A0ABU8YLY3</accession>
<comment type="caution">
    <text evidence="2">The sequence shown here is derived from an EMBL/GenBank/DDBJ whole genome shotgun (WGS) entry which is preliminary data.</text>
</comment>
<dbReference type="RefSeq" id="WP_340518343.1">
    <property type="nucleotide sequence ID" value="NZ_JBBLXS010000117.1"/>
</dbReference>
<dbReference type="EMBL" id="JBBLXS010000117">
    <property type="protein sequence ID" value="MEK0185412.1"/>
    <property type="molecule type" value="Genomic_DNA"/>
</dbReference>
<evidence type="ECO:0000313" key="3">
    <source>
        <dbReference type="Proteomes" id="UP001384579"/>
    </source>
</evidence>
<proteinExistence type="predicted"/>
<dbReference type="Gene3D" id="3.90.190.10">
    <property type="entry name" value="Protein tyrosine phosphatase superfamily"/>
    <property type="match status" value="1"/>
</dbReference>
<gene>
    <name evidence="2" type="ORF">WMG39_11230</name>
</gene>
<evidence type="ECO:0000313" key="2">
    <source>
        <dbReference type="EMBL" id="MEK0185412.1"/>
    </source>
</evidence>
<dbReference type="SUPFAM" id="SSF52799">
    <property type="entry name" value="(Phosphotyrosine protein) phosphatases II"/>
    <property type="match status" value="1"/>
</dbReference>
<dbReference type="InterPro" id="IPR016130">
    <property type="entry name" value="Tyr_Pase_AS"/>
</dbReference>
<dbReference type="PROSITE" id="PS00383">
    <property type="entry name" value="TYR_PHOSPHATASE_1"/>
    <property type="match status" value="1"/>
</dbReference>
<protein>
    <recommendedName>
        <fullName evidence="1">Tyrosine specific protein phosphatases domain-containing protein</fullName>
    </recommendedName>
</protein>
<dbReference type="Proteomes" id="UP001384579">
    <property type="component" value="Unassembled WGS sequence"/>
</dbReference>
<organism evidence="2 3">
    <name type="scientific">Microcoleus anatoxicus PTRS2</name>
    <dbReference type="NCBI Taxonomy" id="2705321"/>
    <lineage>
        <taxon>Bacteria</taxon>
        <taxon>Bacillati</taxon>
        <taxon>Cyanobacteriota</taxon>
        <taxon>Cyanophyceae</taxon>
        <taxon>Oscillatoriophycideae</taxon>
        <taxon>Oscillatoriales</taxon>
        <taxon>Microcoleaceae</taxon>
        <taxon>Microcoleus</taxon>
        <taxon>Microcoleus anatoxicus</taxon>
    </lineage>
</organism>
<keyword evidence="3" id="KW-1185">Reference proteome</keyword>
<reference evidence="2 3" key="1">
    <citation type="journal article" date="2020" name="Harmful Algae">
        <title>Molecular and morphological characterization of a novel dihydroanatoxin-a producing Microcoleus species (cyanobacteria) from the Russian River, California, USA.</title>
        <authorList>
            <person name="Conklin K.Y."/>
            <person name="Stancheva R."/>
            <person name="Otten T.G."/>
            <person name="Fadness R."/>
            <person name="Boyer G.L."/>
            <person name="Read B."/>
            <person name="Zhang X."/>
            <person name="Sheath R.G."/>
        </authorList>
    </citation>
    <scope>NUCLEOTIDE SEQUENCE [LARGE SCALE GENOMIC DNA]</scope>
    <source>
        <strain evidence="2 3">PTRS2</strain>
    </source>
</reference>
<name>A0ABU8YLY3_9CYAN</name>
<evidence type="ECO:0000259" key="1">
    <source>
        <dbReference type="PROSITE" id="PS50056"/>
    </source>
</evidence>
<dbReference type="InterPro" id="IPR029021">
    <property type="entry name" value="Prot-tyrosine_phosphatase-like"/>
</dbReference>
<dbReference type="PROSITE" id="PS50056">
    <property type="entry name" value="TYR_PHOSPHATASE_2"/>
    <property type="match status" value="1"/>
</dbReference>
<dbReference type="InterPro" id="IPR000387">
    <property type="entry name" value="Tyr_Pase_dom"/>
</dbReference>
<sequence>MADFELVDRDILLDRILPFLASANSRGERVVFHCAGGIGRTGQVLAAWLVISIPVVSSGDLTAKARSTRRKRRESLIQDSEERILYQRARIF</sequence>
<dbReference type="Pfam" id="PF22785">
    <property type="entry name" value="Tc-R-P"/>
    <property type="match status" value="1"/>
</dbReference>